<accession>A0A9P8L898</accession>
<proteinExistence type="predicted"/>
<evidence type="ECO:0000256" key="1">
    <source>
        <dbReference type="SAM" id="MobiDB-lite"/>
    </source>
</evidence>
<dbReference type="Pfam" id="PF26118">
    <property type="entry name" value="DUF8035"/>
    <property type="match status" value="1"/>
</dbReference>
<protein>
    <recommendedName>
        <fullName evidence="2">DUF8035 domain-containing protein</fullName>
    </recommendedName>
</protein>
<feature type="region of interest" description="Disordered" evidence="1">
    <location>
        <begin position="120"/>
        <end position="177"/>
    </location>
</feature>
<comment type="caution">
    <text evidence="3">The sequence shown here is derived from an EMBL/GenBank/DDBJ whole genome shotgun (WGS) entry which is preliminary data.</text>
</comment>
<evidence type="ECO:0000313" key="3">
    <source>
        <dbReference type="EMBL" id="KAH0556108.1"/>
    </source>
</evidence>
<dbReference type="AlphaFoldDB" id="A0A9P8L898"/>
<feature type="region of interest" description="Disordered" evidence="1">
    <location>
        <begin position="320"/>
        <end position="379"/>
    </location>
</feature>
<feature type="compositionally biased region" description="Basic and acidic residues" evidence="1">
    <location>
        <begin position="164"/>
        <end position="177"/>
    </location>
</feature>
<feature type="domain" description="DUF8035" evidence="2">
    <location>
        <begin position="181"/>
        <end position="232"/>
    </location>
</feature>
<dbReference type="PANTHER" id="PTHR42081">
    <property type="entry name" value="ZINC FINGER PROTEIN DHHC DOMAIN CONTAINING PROTEIN"/>
    <property type="match status" value="1"/>
</dbReference>
<feature type="compositionally biased region" description="Polar residues" evidence="1">
    <location>
        <begin position="121"/>
        <end position="130"/>
    </location>
</feature>
<reference evidence="3" key="1">
    <citation type="submission" date="2021-03" db="EMBL/GenBank/DDBJ databases">
        <title>Comparative genomics and phylogenomic investigation of the class Geoglossomycetes provide insights into ecological specialization and systematics.</title>
        <authorList>
            <person name="Melie T."/>
            <person name="Pirro S."/>
            <person name="Miller A.N."/>
            <person name="Quandt A."/>
        </authorList>
    </citation>
    <scope>NUCLEOTIDE SEQUENCE</scope>
    <source>
        <strain evidence="3">CAQ_001_2017</strain>
    </source>
</reference>
<keyword evidence="4" id="KW-1185">Reference proteome</keyword>
<dbReference type="PANTHER" id="PTHR42081:SF1">
    <property type="entry name" value="ZINC FINGER PROTEIN DHHC DOMAIN CONTAINING PROTEIN"/>
    <property type="match status" value="1"/>
</dbReference>
<dbReference type="InterPro" id="IPR058348">
    <property type="entry name" value="DUF8035"/>
</dbReference>
<dbReference type="Proteomes" id="UP000750711">
    <property type="component" value="Unassembled WGS sequence"/>
</dbReference>
<evidence type="ECO:0000313" key="4">
    <source>
        <dbReference type="Proteomes" id="UP000750711"/>
    </source>
</evidence>
<sequence length="379" mass="44202">MCTSRNQWAEHEAQSHRKVWQCYEHSDAVFRSPEHLTNHLRTHASSLTESQISDLVDVAETSLIDERTVCPICLLDGPFEKGLQNHVANHFERIALFALPRGFSEGEGADSVASQRMGVRSQDSCSSGPLTFSDHGPAPDEGTELDTRVSSVEGVDSIPTAGSHRPEDLADRPKIPGIPKDARWTKINRKLVNPEALDGKERYEATGRHVIVLRVLTPDEIDMYAERTRRIRGIPRHHVTIGKWNLFLTYITEERLERQRLDDRLESGFARRQHLERPERQFERELRDRFDPGRRRLERDRFDFERQRLEHLDLERPDLERPERQFERGRRDRSDFERPERPKRPERQHEPLELGMSPGSRNRKSSTESRIRLPRRSTA</sequence>
<name>A0A9P8L898_9PEZI</name>
<organism evidence="3 4">
    <name type="scientific">Trichoglossum hirsutum</name>
    <dbReference type="NCBI Taxonomy" id="265104"/>
    <lineage>
        <taxon>Eukaryota</taxon>
        <taxon>Fungi</taxon>
        <taxon>Dikarya</taxon>
        <taxon>Ascomycota</taxon>
        <taxon>Pezizomycotina</taxon>
        <taxon>Geoglossomycetes</taxon>
        <taxon>Geoglossales</taxon>
        <taxon>Geoglossaceae</taxon>
        <taxon>Trichoglossum</taxon>
    </lineage>
</organism>
<dbReference type="EMBL" id="JAGHQM010001223">
    <property type="protein sequence ID" value="KAH0556108.1"/>
    <property type="molecule type" value="Genomic_DNA"/>
</dbReference>
<evidence type="ECO:0000259" key="2">
    <source>
        <dbReference type="Pfam" id="PF26118"/>
    </source>
</evidence>
<feature type="compositionally biased region" description="Basic and acidic residues" evidence="1">
    <location>
        <begin position="320"/>
        <end position="352"/>
    </location>
</feature>
<gene>
    <name evidence="3" type="ORF">GP486_005953</name>
</gene>